<evidence type="ECO:0000259" key="2">
    <source>
        <dbReference type="Pfam" id="PF00688"/>
    </source>
</evidence>
<reference evidence="3" key="1">
    <citation type="submission" date="2020-11" db="EMBL/GenBank/DDBJ databases">
        <authorList>
            <person name="Tran Van P."/>
        </authorList>
    </citation>
    <scope>NUCLEOTIDE SEQUENCE</scope>
</reference>
<dbReference type="InterPro" id="IPR001111">
    <property type="entry name" value="TGF-b_propeptide"/>
</dbReference>
<evidence type="ECO:0000256" key="1">
    <source>
        <dbReference type="SAM" id="MobiDB-lite"/>
    </source>
</evidence>
<feature type="region of interest" description="Disordered" evidence="1">
    <location>
        <begin position="249"/>
        <end position="277"/>
    </location>
</feature>
<name>A0A7R8ZKP7_9CRUS</name>
<dbReference type="AlphaFoldDB" id="A0A7R8ZKP7"/>
<evidence type="ECO:0000313" key="3">
    <source>
        <dbReference type="EMBL" id="CAD7225072.1"/>
    </source>
</evidence>
<dbReference type="Pfam" id="PF00688">
    <property type="entry name" value="TGFb_propeptide"/>
    <property type="match status" value="1"/>
</dbReference>
<dbReference type="EMBL" id="OB660494">
    <property type="protein sequence ID" value="CAD7225072.1"/>
    <property type="molecule type" value="Genomic_DNA"/>
</dbReference>
<dbReference type="Gene3D" id="2.60.120.970">
    <property type="match status" value="1"/>
</dbReference>
<protein>
    <recommendedName>
        <fullName evidence="2">TGF-beta propeptide domain-containing protein</fullName>
    </recommendedName>
</protein>
<gene>
    <name evidence="3" type="ORF">CTOB1V02_LOCUS3020</name>
</gene>
<sequence length="543" mass="60762">MGLVSHTPRGMFSSFSPLIRTTTLRGGVRKWGEITLSSRHTWRVRSGGTPGEFEAAAHLESSKRRHTWRVPSGGTPGEFQAAAHLESSKRRHTWRVPSGGTPGEFEAAAHLESSKRRHTWRVPSGGTPGEFEAGAHLESSKRRHTWRVRNGGTPGEFEAAAHLESSKRRHTCLSFSSVRAVMLISQTLLVTTVTFRWLIGTLASPYPNPKSDFLTKALWEQIHARHQQNVLENIQRRILEAIRKPAILGDATDDGSSSSNNNSPHQSRSTNNLIQPPSPIRLVKDLKYNQDAKPVEPPDSSYLMTQIADDNADVLAQQTRSYFPSCSAPRHASDTTWMDPGELRLFFDISNVIRSDGRRVVATDAKLWLYKESLPLNNSLSNDDDILVTVYTYTRPLKKDRECTRAVTSQRLAPDFQGWVSFSLTCLASSWLEKNQKNNGIKITVEKIDTWERLPTLEVISPMNCSSDDKELAIPGSTGSQAVRFVDGKPHLISTHKPTLDLRTVVLDEFPPRPHDRFHLLSGLGYWQSGMDVCKLQTSLHQA</sequence>
<proteinExistence type="predicted"/>
<organism evidence="3">
    <name type="scientific">Cyprideis torosa</name>
    <dbReference type="NCBI Taxonomy" id="163714"/>
    <lineage>
        <taxon>Eukaryota</taxon>
        <taxon>Metazoa</taxon>
        <taxon>Ecdysozoa</taxon>
        <taxon>Arthropoda</taxon>
        <taxon>Crustacea</taxon>
        <taxon>Oligostraca</taxon>
        <taxon>Ostracoda</taxon>
        <taxon>Podocopa</taxon>
        <taxon>Podocopida</taxon>
        <taxon>Cytherocopina</taxon>
        <taxon>Cytheroidea</taxon>
        <taxon>Cytherideidae</taxon>
        <taxon>Cyprideis</taxon>
    </lineage>
</organism>
<feature type="compositionally biased region" description="Polar residues" evidence="1">
    <location>
        <begin position="264"/>
        <end position="275"/>
    </location>
</feature>
<dbReference type="OrthoDB" id="6287506at2759"/>
<feature type="domain" description="TGF-beta propeptide" evidence="2">
    <location>
        <begin position="326"/>
        <end position="449"/>
    </location>
</feature>
<accession>A0A7R8ZKP7</accession>